<accession>A0A0E9TXI7</accession>
<name>A0A0E9TXI7_ANGAN</name>
<dbReference type="AlphaFoldDB" id="A0A0E9TXI7"/>
<proteinExistence type="predicted"/>
<organism evidence="1">
    <name type="scientific">Anguilla anguilla</name>
    <name type="common">European freshwater eel</name>
    <name type="synonym">Muraena anguilla</name>
    <dbReference type="NCBI Taxonomy" id="7936"/>
    <lineage>
        <taxon>Eukaryota</taxon>
        <taxon>Metazoa</taxon>
        <taxon>Chordata</taxon>
        <taxon>Craniata</taxon>
        <taxon>Vertebrata</taxon>
        <taxon>Euteleostomi</taxon>
        <taxon>Actinopterygii</taxon>
        <taxon>Neopterygii</taxon>
        <taxon>Teleostei</taxon>
        <taxon>Anguilliformes</taxon>
        <taxon>Anguillidae</taxon>
        <taxon>Anguilla</taxon>
    </lineage>
</organism>
<reference evidence="1" key="2">
    <citation type="journal article" date="2015" name="Fish Shellfish Immunol.">
        <title>Early steps in the European eel (Anguilla anguilla)-Vibrio vulnificus interaction in the gills: Role of the RtxA13 toxin.</title>
        <authorList>
            <person name="Callol A."/>
            <person name="Pajuelo D."/>
            <person name="Ebbesson L."/>
            <person name="Teles M."/>
            <person name="MacKenzie S."/>
            <person name="Amaro C."/>
        </authorList>
    </citation>
    <scope>NUCLEOTIDE SEQUENCE</scope>
</reference>
<reference evidence="1" key="1">
    <citation type="submission" date="2014-11" db="EMBL/GenBank/DDBJ databases">
        <authorList>
            <person name="Amaro Gonzalez C."/>
        </authorList>
    </citation>
    <scope>NUCLEOTIDE SEQUENCE</scope>
</reference>
<sequence length="45" mass="5204">MSQERTFSIMKKSFTKHNLIGEKKLWLNDCCDVAMEMGVDKKPAN</sequence>
<evidence type="ECO:0000313" key="1">
    <source>
        <dbReference type="EMBL" id="JAH58231.1"/>
    </source>
</evidence>
<dbReference type="EMBL" id="GBXM01050346">
    <property type="protein sequence ID" value="JAH58231.1"/>
    <property type="molecule type" value="Transcribed_RNA"/>
</dbReference>
<protein>
    <submittedName>
        <fullName evidence="1">Uncharacterized protein</fullName>
    </submittedName>
</protein>